<evidence type="ECO:0000313" key="3">
    <source>
        <dbReference type="Proteomes" id="UP001596524"/>
    </source>
</evidence>
<dbReference type="PANTHER" id="PTHR43798">
    <property type="entry name" value="MONOACYLGLYCEROL LIPASE"/>
    <property type="match status" value="1"/>
</dbReference>
<dbReference type="EMBL" id="JBHTCH010000025">
    <property type="protein sequence ID" value="MFC7362694.1"/>
    <property type="molecule type" value="Genomic_DNA"/>
</dbReference>
<feature type="domain" description="AB hydrolase-1" evidence="1">
    <location>
        <begin position="27"/>
        <end position="272"/>
    </location>
</feature>
<keyword evidence="3" id="KW-1185">Reference proteome</keyword>
<dbReference type="RefSeq" id="WP_255888891.1">
    <property type="nucleotide sequence ID" value="NZ_JAFMZM010000001.1"/>
</dbReference>
<dbReference type="Gene3D" id="3.40.50.1820">
    <property type="entry name" value="alpha/beta hydrolase"/>
    <property type="match status" value="1"/>
</dbReference>
<name>A0ABW2N8B1_9ACTN</name>
<proteinExistence type="predicted"/>
<dbReference type="GO" id="GO:0016787">
    <property type="term" value="F:hydrolase activity"/>
    <property type="evidence" value="ECO:0007669"/>
    <property type="project" value="UniProtKB-KW"/>
</dbReference>
<dbReference type="PANTHER" id="PTHR43798:SF33">
    <property type="entry name" value="HYDROLASE, PUTATIVE (AFU_ORTHOLOGUE AFUA_2G14860)-RELATED"/>
    <property type="match status" value="1"/>
</dbReference>
<dbReference type="Proteomes" id="UP001596524">
    <property type="component" value="Unassembled WGS sequence"/>
</dbReference>
<keyword evidence="2" id="KW-0378">Hydrolase</keyword>
<sequence>MVSVAPHTVVLHGHELSYIDSGSGPVVLFIHGILGSQRQWAHLVDKIDDEHRVVVPDLFGHGDSAKPTGDYSLSAHAATLRDLLDHLGIERVTLVGHSLGGGVAMQFYYLFPERVDRLVLVASGGLGREVNLVLRAATLPLAEQVLGVIASAPVLERVEALGRGVQKVGWRSGADIGAIWHGFTSLGDRESRRAFLATTRAVIDFGGQSISAHDHLADVTPPPTLIVWGSRDRMIPAWHALSAQRAVPGCRVELFERAGHFPHLDDPDRFASVLRDFMSTDAEEPTAAEPAAAAEG</sequence>
<dbReference type="Pfam" id="PF12697">
    <property type="entry name" value="Abhydrolase_6"/>
    <property type="match status" value="1"/>
</dbReference>
<accession>A0ABW2N8B1</accession>
<comment type="caution">
    <text evidence="2">The sequence shown here is derived from an EMBL/GenBank/DDBJ whole genome shotgun (WGS) entry which is preliminary data.</text>
</comment>
<protein>
    <submittedName>
        <fullName evidence="2">Alpha/beta fold hydrolase</fullName>
    </submittedName>
</protein>
<organism evidence="2 3">
    <name type="scientific">Nocardioides astragali</name>
    <dbReference type="NCBI Taxonomy" id="1776736"/>
    <lineage>
        <taxon>Bacteria</taxon>
        <taxon>Bacillati</taxon>
        <taxon>Actinomycetota</taxon>
        <taxon>Actinomycetes</taxon>
        <taxon>Propionibacteriales</taxon>
        <taxon>Nocardioidaceae</taxon>
        <taxon>Nocardioides</taxon>
    </lineage>
</organism>
<dbReference type="InterPro" id="IPR050266">
    <property type="entry name" value="AB_hydrolase_sf"/>
</dbReference>
<dbReference type="InterPro" id="IPR000073">
    <property type="entry name" value="AB_hydrolase_1"/>
</dbReference>
<gene>
    <name evidence="2" type="ORF">ACFQO6_20665</name>
</gene>
<reference evidence="3" key="1">
    <citation type="journal article" date="2019" name="Int. J. Syst. Evol. Microbiol.">
        <title>The Global Catalogue of Microorganisms (GCM) 10K type strain sequencing project: providing services to taxonomists for standard genome sequencing and annotation.</title>
        <authorList>
            <consortium name="The Broad Institute Genomics Platform"/>
            <consortium name="The Broad Institute Genome Sequencing Center for Infectious Disease"/>
            <person name="Wu L."/>
            <person name="Ma J."/>
        </authorList>
    </citation>
    <scope>NUCLEOTIDE SEQUENCE [LARGE SCALE GENOMIC DNA]</scope>
    <source>
        <strain evidence="3">FCH27</strain>
    </source>
</reference>
<dbReference type="InterPro" id="IPR029058">
    <property type="entry name" value="AB_hydrolase_fold"/>
</dbReference>
<dbReference type="SUPFAM" id="SSF53474">
    <property type="entry name" value="alpha/beta-Hydrolases"/>
    <property type="match status" value="1"/>
</dbReference>
<evidence type="ECO:0000259" key="1">
    <source>
        <dbReference type="Pfam" id="PF12697"/>
    </source>
</evidence>
<evidence type="ECO:0000313" key="2">
    <source>
        <dbReference type="EMBL" id="MFC7362694.1"/>
    </source>
</evidence>
<dbReference type="PRINTS" id="PR00111">
    <property type="entry name" value="ABHYDROLASE"/>
</dbReference>